<organism evidence="3">
    <name type="scientific">hydrothermal vent metagenome</name>
    <dbReference type="NCBI Taxonomy" id="652676"/>
    <lineage>
        <taxon>unclassified sequences</taxon>
        <taxon>metagenomes</taxon>
        <taxon>ecological metagenomes</taxon>
    </lineage>
</organism>
<feature type="domain" description="Glycosyltransferase subfamily 4-like N-terminal" evidence="2">
    <location>
        <begin position="13"/>
        <end position="149"/>
    </location>
</feature>
<evidence type="ECO:0000259" key="2">
    <source>
        <dbReference type="Pfam" id="PF13439"/>
    </source>
</evidence>
<dbReference type="PANTHER" id="PTHR12526">
    <property type="entry name" value="GLYCOSYLTRANSFERASE"/>
    <property type="match status" value="1"/>
</dbReference>
<feature type="domain" description="Glycosyl transferase family 1" evidence="1">
    <location>
        <begin position="158"/>
        <end position="320"/>
    </location>
</feature>
<gene>
    <name evidence="3" type="ORF">MNBD_GAMMA12-1722</name>
</gene>
<dbReference type="PANTHER" id="PTHR12526:SF627">
    <property type="entry name" value="D-RHAMNOSYLTRANSFERASE WBPZ"/>
    <property type="match status" value="1"/>
</dbReference>
<dbReference type="Pfam" id="PF00534">
    <property type="entry name" value="Glycos_transf_1"/>
    <property type="match status" value="1"/>
</dbReference>
<dbReference type="SUPFAM" id="SSF53756">
    <property type="entry name" value="UDP-Glycosyltransferase/glycogen phosphorylase"/>
    <property type="match status" value="1"/>
</dbReference>
<evidence type="ECO:0000313" key="3">
    <source>
        <dbReference type="EMBL" id="VAW72332.1"/>
    </source>
</evidence>
<evidence type="ECO:0008006" key="4">
    <source>
        <dbReference type="Google" id="ProtNLM"/>
    </source>
</evidence>
<evidence type="ECO:0000259" key="1">
    <source>
        <dbReference type="Pfam" id="PF00534"/>
    </source>
</evidence>
<dbReference type="EMBL" id="UOFL01000036">
    <property type="protein sequence ID" value="VAW72332.1"/>
    <property type="molecule type" value="Genomic_DNA"/>
</dbReference>
<dbReference type="InterPro" id="IPR001296">
    <property type="entry name" value="Glyco_trans_1"/>
</dbReference>
<dbReference type="InterPro" id="IPR028098">
    <property type="entry name" value="Glyco_trans_4-like_N"/>
</dbReference>
<protein>
    <recommendedName>
        <fullName evidence="4">Glycosyltransferase</fullName>
    </recommendedName>
</protein>
<dbReference type="CDD" id="cd03801">
    <property type="entry name" value="GT4_PimA-like"/>
    <property type="match status" value="1"/>
</dbReference>
<accession>A0A3B0YAJ6</accession>
<dbReference type="GO" id="GO:0016757">
    <property type="term" value="F:glycosyltransferase activity"/>
    <property type="evidence" value="ECO:0007669"/>
    <property type="project" value="InterPro"/>
</dbReference>
<name>A0A3B0YAJ6_9ZZZZ</name>
<dbReference type="AlphaFoldDB" id="A0A3B0YAJ6"/>
<reference evidence="3" key="1">
    <citation type="submission" date="2018-06" db="EMBL/GenBank/DDBJ databases">
        <authorList>
            <person name="Zhirakovskaya E."/>
        </authorList>
    </citation>
    <scope>NUCLEOTIDE SEQUENCE</scope>
</reference>
<sequence>MRIVNAMFGKGLGGIEQAFVDYCQALSEKGHDVHVFIHPEASCSTMTNQLQLPVWEISNKGQWDFIAAWKLHRKLKKIKPDLVIAHGSRSISLLRMAGAKTMLVGVCHNYWFKHIIKCHAIISITDNIREKLIQQGYPSKQIFSVPNMIRENKKKSTIIQKKPANKKIVIGAMGRFSNVKGFDVFIRALSIIQQHSIEFKAVLGGAGTDESNLRQLASELKLDNSLTFYGWVENKEDFFKQCDIFCVPSRRESFGIVLLEAFLHNIPVVVTDCEGPCEIVSDGYDALLAPKEDPQKLAIAIERLLTNKELATQLANAAYKTVVEKYTMPVVAETLSNVVLDIASQLK</sequence>
<dbReference type="Gene3D" id="3.40.50.2000">
    <property type="entry name" value="Glycogen Phosphorylase B"/>
    <property type="match status" value="2"/>
</dbReference>
<dbReference type="Pfam" id="PF13439">
    <property type="entry name" value="Glyco_transf_4"/>
    <property type="match status" value="1"/>
</dbReference>
<proteinExistence type="predicted"/>